<reference evidence="2 3" key="1">
    <citation type="submission" date="2017-04" db="EMBL/GenBank/DDBJ databases">
        <title>A new member of the family Flavobacteriaceae isolated from ascidians.</title>
        <authorList>
            <person name="Chen L."/>
        </authorList>
    </citation>
    <scope>NUCLEOTIDE SEQUENCE [LARGE SCALE GENOMIC DNA]</scope>
    <source>
        <strain evidence="2 3">HQA918</strain>
    </source>
</reference>
<dbReference type="Gene3D" id="2.60.120.260">
    <property type="entry name" value="Galactose-binding domain-like"/>
    <property type="match status" value="1"/>
</dbReference>
<organism evidence="2 3">
    <name type="scientific">Sediminicola luteus</name>
    <dbReference type="NCBI Taxonomy" id="319238"/>
    <lineage>
        <taxon>Bacteria</taxon>
        <taxon>Pseudomonadati</taxon>
        <taxon>Bacteroidota</taxon>
        <taxon>Flavobacteriia</taxon>
        <taxon>Flavobacteriales</taxon>
        <taxon>Flavobacteriaceae</taxon>
        <taxon>Sediminicola</taxon>
    </lineage>
</organism>
<evidence type="ECO:0000313" key="3">
    <source>
        <dbReference type="Proteomes" id="UP000219559"/>
    </source>
</evidence>
<protein>
    <recommendedName>
        <fullName evidence="1">SGNH hydrolase-type esterase domain-containing protein</fullName>
    </recommendedName>
</protein>
<keyword evidence="3" id="KW-1185">Reference proteome</keyword>
<dbReference type="InterPro" id="IPR036514">
    <property type="entry name" value="SGNH_hydro_sf"/>
</dbReference>
<evidence type="ECO:0000259" key="1">
    <source>
        <dbReference type="Pfam" id="PF13472"/>
    </source>
</evidence>
<dbReference type="SUPFAM" id="SSF52266">
    <property type="entry name" value="SGNH hydrolase"/>
    <property type="match status" value="1"/>
</dbReference>
<dbReference type="Gene3D" id="3.40.50.1820">
    <property type="entry name" value="alpha/beta hydrolase"/>
    <property type="match status" value="1"/>
</dbReference>
<dbReference type="AlphaFoldDB" id="A0A2A4G8P9"/>
<accession>A0A2A4G8P9</accession>
<dbReference type="Proteomes" id="UP000219559">
    <property type="component" value="Unassembled WGS sequence"/>
</dbReference>
<feature type="domain" description="SGNH hydrolase-type esterase" evidence="1">
    <location>
        <begin position="326"/>
        <end position="493"/>
    </location>
</feature>
<dbReference type="PANTHER" id="PTHR34407">
    <property type="entry name" value="EXPRESSED PROTEIN"/>
    <property type="match status" value="1"/>
</dbReference>
<dbReference type="SUPFAM" id="SSF53474">
    <property type="entry name" value="alpha/beta-Hydrolases"/>
    <property type="match status" value="1"/>
</dbReference>
<name>A0A2A4G8P9_9FLAO</name>
<dbReference type="InterPro" id="IPR029058">
    <property type="entry name" value="AB_hydrolase_fold"/>
</dbReference>
<dbReference type="Pfam" id="PF13472">
    <property type="entry name" value="Lipase_GDSL_2"/>
    <property type="match status" value="1"/>
</dbReference>
<dbReference type="PANTHER" id="PTHR34407:SF1">
    <property type="entry name" value="SGNH HYDROLASE-TYPE ESTERASE DOMAIN-CONTAINING PROTEIN"/>
    <property type="match status" value="1"/>
</dbReference>
<dbReference type="CDD" id="cd00229">
    <property type="entry name" value="SGNH_hydrolase"/>
    <property type="match status" value="1"/>
</dbReference>
<dbReference type="OrthoDB" id="9816001at2"/>
<gene>
    <name evidence="2" type="ORF">B7P33_08710</name>
</gene>
<dbReference type="InterPro" id="IPR013830">
    <property type="entry name" value="SGNH_hydro"/>
</dbReference>
<evidence type="ECO:0000313" key="2">
    <source>
        <dbReference type="EMBL" id="PCE64366.1"/>
    </source>
</evidence>
<dbReference type="EMBL" id="NBWU01000003">
    <property type="protein sequence ID" value="PCE64366.1"/>
    <property type="molecule type" value="Genomic_DNA"/>
</dbReference>
<proteinExistence type="predicted"/>
<dbReference type="Gene3D" id="3.40.50.1110">
    <property type="entry name" value="SGNH hydrolase"/>
    <property type="match status" value="1"/>
</dbReference>
<sequence>MPKVFRPRPLEPTTGKLTLAMIKGLYQCWLFCFLWFLGVGLGFTQSKENHSWKGFQRIDFTVSGYKARLVKPVKAAPGKPWLWRARFPDWHTQIDSLLLTQGYHIAYVNTNDMYGSPKAMKVWDEFYAKLRQRYGLHEKVALSGVSRGGLFVYNWAKANPDKVACIYAEAPVCDFKSWPLGSGKGIGSPSDWKKLKQEYGFKTEKEALDYADIPLNGLAVLAKARIPVLHTVSTVDEVVPYEENTQKLLTDYVALGGPITIVPCTRNLRLHGHHFTIDEPGYIVDFITYHSQKKLPLSAAKFHNHRNGLKNSRLVFERSKKGRVAFLGGSITYNPGWRDSVTTYLKKRFPQTVFEFIEAGIPSMGSTPSSFRLKRDVLSTGRIDLLFVEAAVNDAANRRSAKEQVRAMEGLVRNLRRNNAEADILMMHFVDPDKMARYREGKTPEVIQNHEKVAEYYGVPSLNLAKEVTERIDKGEFSWEKDFQNLHPSPFGQGVFARSIIRLLDDAYTGYIDADDKVQAYGMPPPLDRFNYQYGKLIGIEQAKRGKGWSVDPNWQPTDTKGTRANYVHVPMLISNTPGAKLRFRFKGKAVGIAIAAGPDAGIIEFRIDGGRWQKQDLYTSWSKHLHLPWFYTLAAELEDDTHELEIRLMANPTNERKESTCRIRYFFVNGEAMDALKKH</sequence>
<comment type="caution">
    <text evidence="2">The sequence shown here is derived from an EMBL/GenBank/DDBJ whole genome shotgun (WGS) entry which is preliminary data.</text>
</comment>
<dbReference type="GO" id="GO:0016788">
    <property type="term" value="F:hydrolase activity, acting on ester bonds"/>
    <property type="evidence" value="ECO:0007669"/>
    <property type="project" value="UniProtKB-ARBA"/>
</dbReference>